<dbReference type="SMART" id="SM00904">
    <property type="entry name" value="Flavokinase"/>
    <property type="match status" value="1"/>
</dbReference>
<dbReference type="Proteomes" id="UP001418796">
    <property type="component" value="Unassembled WGS sequence"/>
</dbReference>
<name>A0ABU9VIQ4_9BACI</name>
<evidence type="ECO:0000313" key="17">
    <source>
        <dbReference type="Proteomes" id="UP001418796"/>
    </source>
</evidence>
<dbReference type="Pfam" id="PF01687">
    <property type="entry name" value="Flavokinase"/>
    <property type="match status" value="1"/>
</dbReference>
<keyword evidence="17" id="KW-1185">Reference proteome</keyword>
<evidence type="ECO:0000256" key="14">
    <source>
        <dbReference type="PIRNR" id="PIRNR004491"/>
    </source>
</evidence>
<evidence type="ECO:0000256" key="10">
    <source>
        <dbReference type="ARBA" id="ARBA00022840"/>
    </source>
</evidence>
<keyword evidence="5 14" id="KW-0808">Transferase</keyword>
<dbReference type="CDD" id="cd02064">
    <property type="entry name" value="FAD_synthetase_N"/>
    <property type="match status" value="1"/>
</dbReference>
<dbReference type="InterPro" id="IPR023465">
    <property type="entry name" value="Riboflavin_kinase_dom_sf"/>
</dbReference>
<proteinExistence type="inferred from homology"/>
<evidence type="ECO:0000256" key="9">
    <source>
        <dbReference type="ARBA" id="ARBA00022827"/>
    </source>
</evidence>
<evidence type="ECO:0000256" key="11">
    <source>
        <dbReference type="ARBA" id="ARBA00023268"/>
    </source>
</evidence>
<gene>
    <name evidence="16" type="primary">ribF</name>
    <name evidence="16" type="ORF">MKY91_11585</name>
</gene>
<evidence type="ECO:0000256" key="2">
    <source>
        <dbReference type="ARBA" id="ARBA00005201"/>
    </source>
</evidence>
<dbReference type="EC" id="2.7.1.26" evidence="14"/>
<dbReference type="NCBIfam" id="TIGR00083">
    <property type="entry name" value="ribF"/>
    <property type="match status" value="1"/>
</dbReference>
<dbReference type="InterPro" id="IPR004821">
    <property type="entry name" value="Cyt_trans-like"/>
</dbReference>
<evidence type="ECO:0000256" key="13">
    <source>
        <dbReference type="ARBA" id="ARBA00049494"/>
    </source>
</evidence>
<dbReference type="EMBL" id="JBCITK010000001">
    <property type="protein sequence ID" value="MEN0643791.1"/>
    <property type="molecule type" value="Genomic_DNA"/>
</dbReference>
<comment type="catalytic activity">
    <reaction evidence="12 14">
        <text>riboflavin + ATP = FMN + ADP + H(+)</text>
        <dbReference type="Rhea" id="RHEA:14357"/>
        <dbReference type="ChEBI" id="CHEBI:15378"/>
        <dbReference type="ChEBI" id="CHEBI:30616"/>
        <dbReference type="ChEBI" id="CHEBI:57986"/>
        <dbReference type="ChEBI" id="CHEBI:58210"/>
        <dbReference type="ChEBI" id="CHEBI:456216"/>
        <dbReference type="EC" id="2.7.1.26"/>
    </reaction>
</comment>
<comment type="caution">
    <text evidence="16">The sequence shown here is derived from an EMBL/GenBank/DDBJ whole genome shotgun (WGS) entry which is preliminary data.</text>
</comment>
<comment type="similarity">
    <text evidence="14">Belongs to the ribF family.</text>
</comment>
<dbReference type="InterPro" id="IPR015865">
    <property type="entry name" value="Riboflavin_kinase_bac/euk"/>
</dbReference>
<dbReference type="EC" id="2.7.7.2" evidence="14"/>
<dbReference type="SUPFAM" id="SSF82114">
    <property type="entry name" value="Riboflavin kinase-like"/>
    <property type="match status" value="1"/>
</dbReference>
<evidence type="ECO:0000256" key="1">
    <source>
        <dbReference type="ARBA" id="ARBA00004726"/>
    </source>
</evidence>
<comment type="pathway">
    <text evidence="1 14">Cofactor biosynthesis; FAD biosynthesis; FAD from FMN: step 1/1.</text>
</comment>
<keyword evidence="9 14" id="KW-0274">FAD</keyword>
<keyword evidence="6 14" id="KW-0548">Nucleotidyltransferase</keyword>
<accession>A0ABU9VIQ4</accession>
<comment type="catalytic activity">
    <reaction evidence="13 14">
        <text>FMN + ATP + H(+) = FAD + diphosphate</text>
        <dbReference type="Rhea" id="RHEA:17237"/>
        <dbReference type="ChEBI" id="CHEBI:15378"/>
        <dbReference type="ChEBI" id="CHEBI:30616"/>
        <dbReference type="ChEBI" id="CHEBI:33019"/>
        <dbReference type="ChEBI" id="CHEBI:57692"/>
        <dbReference type="ChEBI" id="CHEBI:58210"/>
        <dbReference type="EC" id="2.7.7.2"/>
    </reaction>
</comment>
<dbReference type="RefSeq" id="WP_343130650.1">
    <property type="nucleotide sequence ID" value="NZ_JBCITK010000001.1"/>
</dbReference>
<dbReference type="InterPro" id="IPR015864">
    <property type="entry name" value="FAD_synthase"/>
</dbReference>
<keyword evidence="4 14" id="KW-0288">FMN</keyword>
<protein>
    <recommendedName>
        <fullName evidence="14">Riboflavin biosynthesis protein</fullName>
    </recommendedName>
    <domain>
        <recommendedName>
            <fullName evidence="14">Riboflavin kinase</fullName>
            <ecNumber evidence="14">2.7.1.26</ecNumber>
        </recommendedName>
        <alternativeName>
            <fullName evidence="14">Flavokinase</fullName>
        </alternativeName>
    </domain>
    <domain>
        <recommendedName>
            <fullName evidence="14">FMN adenylyltransferase</fullName>
            <ecNumber evidence="14">2.7.7.2</ecNumber>
        </recommendedName>
        <alternativeName>
            <fullName evidence="14">FAD pyrophosphorylase</fullName>
        </alternativeName>
        <alternativeName>
            <fullName evidence="14">FAD synthase</fullName>
        </alternativeName>
    </domain>
</protein>
<dbReference type="GO" id="GO:0003919">
    <property type="term" value="F:FMN adenylyltransferase activity"/>
    <property type="evidence" value="ECO:0007669"/>
    <property type="project" value="UniProtKB-EC"/>
</dbReference>
<dbReference type="InterPro" id="IPR023468">
    <property type="entry name" value="Riboflavin_kinase"/>
</dbReference>
<keyword evidence="10 14" id="KW-0067">ATP-binding</keyword>
<dbReference type="InterPro" id="IPR002606">
    <property type="entry name" value="Riboflavin_kinase_bac"/>
</dbReference>
<evidence type="ECO:0000256" key="4">
    <source>
        <dbReference type="ARBA" id="ARBA00022643"/>
    </source>
</evidence>
<organism evidence="16 17">
    <name type="scientific">Alkalicoccobacillus gibsonii</name>
    <dbReference type="NCBI Taxonomy" id="79881"/>
    <lineage>
        <taxon>Bacteria</taxon>
        <taxon>Bacillati</taxon>
        <taxon>Bacillota</taxon>
        <taxon>Bacilli</taxon>
        <taxon>Bacillales</taxon>
        <taxon>Bacillaceae</taxon>
        <taxon>Alkalicoccobacillus</taxon>
    </lineage>
</organism>
<comment type="pathway">
    <text evidence="2 14">Cofactor biosynthesis; FMN biosynthesis; FMN from riboflavin (ATP route): step 1/1.</text>
</comment>
<reference evidence="16 17" key="1">
    <citation type="submission" date="2024-03" db="EMBL/GenBank/DDBJ databases">
        <title>Bacilli Hybrid Assemblies.</title>
        <authorList>
            <person name="Kovac J."/>
        </authorList>
    </citation>
    <scope>NUCLEOTIDE SEQUENCE [LARGE SCALE GENOMIC DNA]</scope>
    <source>
        <strain evidence="16 17">FSL R7-0666</strain>
    </source>
</reference>
<keyword evidence="11" id="KW-0511">Multifunctional enzyme</keyword>
<dbReference type="GO" id="GO:0008531">
    <property type="term" value="F:riboflavin kinase activity"/>
    <property type="evidence" value="ECO:0007669"/>
    <property type="project" value="UniProtKB-EC"/>
</dbReference>
<dbReference type="PANTHER" id="PTHR22749">
    <property type="entry name" value="RIBOFLAVIN KINASE/FMN ADENYLYLTRANSFERASE"/>
    <property type="match status" value="1"/>
</dbReference>
<dbReference type="SUPFAM" id="SSF52374">
    <property type="entry name" value="Nucleotidylyl transferase"/>
    <property type="match status" value="1"/>
</dbReference>
<evidence type="ECO:0000256" key="6">
    <source>
        <dbReference type="ARBA" id="ARBA00022695"/>
    </source>
</evidence>
<dbReference type="Pfam" id="PF06574">
    <property type="entry name" value="FAD_syn"/>
    <property type="match status" value="1"/>
</dbReference>
<feature type="domain" description="Riboflavin kinase" evidence="15">
    <location>
        <begin position="185"/>
        <end position="312"/>
    </location>
</feature>
<dbReference type="NCBIfam" id="TIGR00125">
    <property type="entry name" value="cyt_tran_rel"/>
    <property type="match status" value="1"/>
</dbReference>
<sequence length="316" mass="35670">MKTIYLSHPIDDSETLSVPSVFALGYFDGVHKGHQHVIRQAVSYAKEHGLESAVMTFHPHPKEVLMQLEQPMHFLTPLPDKLERIAELGVDRTYVVEFNQSFANLLPQEFVDHYLMALGAKHVVAGFDFTYGKKGKGTMVTMPDHAQGRFSSLAVPKVEREGIKVSSTALRELLQEGKVAGIKDLLGESYQVKGTVEDGEKRGRTIGYPTANVKLNQRYIIPKTGVYVVQVKLHDKVLVGMCNVGYKPTFHDEKPDTPSIEVHLLDFNEQIYGETLTITWIERIRDEVRFNGIDELKAQLALDKKQTEEIARTINR</sequence>
<dbReference type="PANTHER" id="PTHR22749:SF6">
    <property type="entry name" value="RIBOFLAVIN KINASE"/>
    <property type="match status" value="1"/>
</dbReference>
<evidence type="ECO:0000259" key="15">
    <source>
        <dbReference type="SMART" id="SM00904"/>
    </source>
</evidence>
<dbReference type="NCBIfam" id="NF004162">
    <property type="entry name" value="PRK05627.1-5"/>
    <property type="match status" value="1"/>
</dbReference>
<evidence type="ECO:0000256" key="3">
    <source>
        <dbReference type="ARBA" id="ARBA00022630"/>
    </source>
</evidence>
<evidence type="ECO:0000256" key="8">
    <source>
        <dbReference type="ARBA" id="ARBA00022777"/>
    </source>
</evidence>
<evidence type="ECO:0000256" key="12">
    <source>
        <dbReference type="ARBA" id="ARBA00047880"/>
    </source>
</evidence>
<dbReference type="Gene3D" id="3.40.50.620">
    <property type="entry name" value="HUPs"/>
    <property type="match status" value="1"/>
</dbReference>
<dbReference type="InterPro" id="IPR014729">
    <property type="entry name" value="Rossmann-like_a/b/a_fold"/>
</dbReference>
<dbReference type="Gene3D" id="2.40.30.30">
    <property type="entry name" value="Riboflavin kinase-like"/>
    <property type="match status" value="1"/>
</dbReference>
<evidence type="ECO:0000256" key="7">
    <source>
        <dbReference type="ARBA" id="ARBA00022741"/>
    </source>
</evidence>
<evidence type="ECO:0000256" key="5">
    <source>
        <dbReference type="ARBA" id="ARBA00022679"/>
    </source>
</evidence>
<evidence type="ECO:0000313" key="16">
    <source>
        <dbReference type="EMBL" id="MEN0643791.1"/>
    </source>
</evidence>
<dbReference type="PIRSF" id="PIRSF004491">
    <property type="entry name" value="FAD_Synth"/>
    <property type="match status" value="1"/>
</dbReference>
<keyword evidence="7 14" id="KW-0547">Nucleotide-binding</keyword>
<keyword evidence="8 14" id="KW-0418">Kinase</keyword>
<keyword evidence="3 14" id="KW-0285">Flavoprotein</keyword>